<dbReference type="NCBIfam" id="TIGR00229">
    <property type="entry name" value="sensory_box"/>
    <property type="match status" value="1"/>
</dbReference>
<dbReference type="PROSITE" id="PS50113">
    <property type="entry name" value="PAC"/>
    <property type="match status" value="1"/>
</dbReference>
<organism evidence="14 15">
    <name type="scientific">Yoonia ponticola</name>
    <dbReference type="NCBI Taxonomy" id="1524255"/>
    <lineage>
        <taxon>Bacteria</taxon>
        <taxon>Pseudomonadati</taxon>
        <taxon>Pseudomonadota</taxon>
        <taxon>Alphaproteobacteria</taxon>
        <taxon>Rhodobacterales</taxon>
        <taxon>Paracoccaceae</taxon>
        <taxon>Yoonia</taxon>
    </lineage>
</organism>
<name>A0A7W9BN56_9RHOB</name>
<dbReference type="PANTHER" id="PTHR41523:SF8">
    <property type="entry name" value="ETHYLENE RESPONSE SENSOR PROTEIN"/>
    <property type="match status" value="1"/>
</dbReference>
<dbReference type="SMART" id="SM00387">
    <property type="entry name" value="HATPase_c"/>
    <property type="match status" value="1"/>
</dbReference>
<dbReference type="Pfam" id="PF13426">
    <property type="entry name" value="PAS_9"/>
    <property type="match status" value="1"/>
</dbReference>
<keyword evidence="8" id="KW-0547">Nucleotide-binding</keyword>
<gene>
    <name evidence="14" type="ORF">FHS72_003052</name>
</gene>
<dbReference type="AlphaFoldDB" id="A0A7W9BN56"/>
<evidence type="ECO:0000256" key="9">
    <source>
        <dbReference type="ARBA" id="ARBA00022777"/>
    </source>
</evidence>
<dbReference type="PANTHER" id="PTHR41523">
    <property type="entry name" value="TWO-COMPONENT SYSTEM SENSOR PROTEIN"/>
    <property type="match status" value="1"/>
</dbReference>
<evidence type="ECO:0000256" key="2">
    <source>
        <dbReference type="ARBA" id="ARBA00012438"/>
    </source>
</evidence>
<dbReference type="Gene3D" id="3.30.450.20">
    <property type="entry name" value="PAS domain"/>
    <property type="match status" value="1"/>
</dbReference>
<dbReference type="GO" id="GO:0004673">
    <property type="term" value="F:protein histidine kinase activity"/>
    <property type="evidence" value="ECO:0007669"/>
    <property type="project" value="UniProtKB-EC"/>
</dbReference>
<evidence type="ECO:0000256" key="7">
    <source>
        <dbReference type="ARBA" id="ARBA00022737"/>
    </source>
</evidence>
<evidence type="ECO:0000256" key="4">
    <source>
        <dbReference type="ARBA" id="ARBA00022630"/>
    </source>
</evidence>
<keyword evidence="3" id="KW-0597">Phosphoprotein</keyword>
<dbReference type="InterPro" id="IPR000700">
    <property type="entry name" value="PAS-assoc_C"/>
</dbReference>
<evidence type="ECO:0000256" key="8">
    <source>
        <dbReference type="ARBA" id="ARBA00022741"/>
    </source>
</evidence>
<evidence type="ECO:0000256" key="11">
    <source>
        <dbReference type="ARBA" id="ARBA00023026"/>
    </source>
</evidence>
<evidence type="ECO:0000259" key="13">
    <source>
        <dbReference type="PROSITE" id="PS50113"/>
    </source>
</evidence>
<keyword evidence="7" id="KW-0677">Repeat</keyword>
<comment type="caution">
    <text evidence="14">The sequence shown here is derived from an EMBL/GenBank/DDBJ whole genome shotgun (WGS) entry which is preliminary data.</text>
</comment>
<dbReference type="InterPro" id="IPR011495">
    <property type="entry name" value="Sig_transdc_His_kin_sub2_dim/P"/>
</dbReference>
<dbReference type="Pfam" id="PF07568">
    <property type="entry name" value="HisKA_2"/>
    <property type="match status" value="1"/>
</dbReference>
<proteinExistence type="predicted"/>
<keyword evidence="9 14" id="KW-0418">Kinase</keyword>
<dbReference type="Pfam" id="PF02518">
    <property type="entry name" value="HATPase_c"/>
    <property type="match status" value="1"/>
</dbReference>
<keyword evidence="6" id="KW-0808">Transferase</keyword>
<evidence type="ECO:0000313" key="14">
    <source>
        <dbReference type="EMBL" id="MBB5723407.1"/>
    </source>
</evidence>
<dbReference type="Gene3D" id="3.30.565.10">
    <property type="entry name" value="Histidine kinase-like ATPase, C-terminal domain"/>
    <property type="match status" value="1"/>
</dbReference>
<dbReference type="InterPro" id="IPR003594">
    <property type="entry name" value="HATPase_dom"/>
</dbReference>
<dbReference type="SUPFAM" id="SSF55874">
    <property type="entry name" value="ATPase domain of HSP90 chaperone/DNA topoisomerase II/histidine kinase"/>
    <property type="match status" value="1"/>
</dbReference>
<keyword evidence="15" id="KW-1185">Reference proteome</keyword>
<evidence type="ECO:0000313" key="15">
    <source>
        <dbReference type="Proteomes" id="UP000535415"/>
    </source>
</evidence>
<dbReference type="EMBL" id="JACIJM010000010">
    <property type="protein sequence ID" value="MBB5723407.1"/>
    <property type="molecule type" value="Genomic_DNA"/>
</dbReference>
<feature type="compositionally biased region" description="Polar residues" evidence="12">
    <location>
        <begin position="11"/>
        <end position="26"/>
    </location>
</feature>
<keyword evidence="5" id="KW-0288">FMN</keyword>
<evidence type="ECO:0000256" key="3">
    <source>
        <dbReference type="ARBA" id="ARBA00022553"/>
    </source>
</evidence>
<dbReference type="GO" id="GO:0005524">
    <property type="term" value="F:ATP binding"/>
    <property type="evidence" value="ECO:0007669"/>
    <property type="project" value="UniProtKB-KW"/>
</dbReference>
<keyword evidence="11" id="KW-0843">Virulence</keyword>
<dbReference type="EC" id="2.7.13.3" evidence="2"/>
<reference evidence="14 15" key="1">
    <citation type="submission" date="2020-08" db="EMBL/GenBank/DDBJ databases">
        <title>Genomic Encyclopedia of Type Strains, Phase IV (KMG-IV): sequencing the most valuable type-strain genomes for metagenomic binning, comparative biology and taxonomic classification.</title>
        <authorList>
            <person name="Goeker M."/>
        </authorList>
    </citation>
    <scope>NUCLEOTIDE SEQUENCE [LARGE SCALE GENOMIC DNA]</scope>
    <source>
        <strain evidence="14 15">DSM 101064</strain>
    </source>
</reference>
<comment type="catalytic activity">
    <reaction evidence="1">
        <text>ATP + protein L-histidine = ADP + protein N-phospho-L-histidine.</text>
        <dbReference type="EC" id="2.7.13.3"/>
    </reaction>
</comment>
<evidence type="ECO:0000256" key="1">
    <source>
        <dbReference type="ARBA" id="ARBA00000085"/>
    </source>
</evidence>
<keyword evidence="4" id="KW-0285">Flavoprotein</keyword>
<evidence type="ECO:0000256" key="5">
    <source>
        <dbReference type="ARBA" id="ARBA00022643"/>
    </source>
</evidence>
<feature type="region of interest" description="Disordered" evidence="12">
    <location>
        <begin position="1"/>
        <end position="28"/>
    </location>
</feature>
<protein>
    <recommendedName>
        <fullName evidence="2">histidine kinase</fullName>
        <ecNumber evidence="2">2.7.13.3</ecNumber>
    </recommendedName>
</protein>
<sequence length="409" mass="44287">MEGEPNLEDVSISSLGVQSNDTSTPAGAQEEIARLRRELTTIRATLGSDSENGIIVNDDETANRTALLEAMLETVPVGVVLADATGRIVHGNSWIERNLRHPVLHSADTASYGEWVSFHSDGRQVESHEYPLSRVIKDGEDHSTLDVNYQRGDGTMFWMRVIGEPVRNSNGEAIGATVALVDIEDEVRLLEEKEILLGEVNHRVKNSLQLVSSILSLQARAAPDDAAELLKAASARVQAISSVHAGLYHDDDVRTVEFGGYLRRFCDRLADAVGAGERKISLQVEAEEIVLSADKAVPLSLIVNELVTNAFKYAFADEYIGSEGKDDSATVTVRLFSNDSGTVCVEVADNGTGTGTQPALKSFTIEQDISSNETSGLGTKLTKILAQQLGATVEKKQVDGWIVKLEFEP</sequence>
<accession>A0A7W9BN56</accession>
<evidence type="ECO:0000256" key="10">
    <source>
        <dbReference type="ARBA" id="ARBA00022840"/>
    </source>
</evidence>
<evidence type="ECO:0000256" key="6">
    <source>
        <dbReference type="ARBA" id="ARBA00022679"/>
    </source>
</evidence>
<dbReference type="RefSeq" id="WP_183530501.1">
    <property type="nucleotide sequence ID" value="NZ_JACIJM010000010.1"/>
</dbReference>
<evidence type="ECO:0000256" key="12">
    <source>
        <dbReference type="SAM" id="MobiDB-lite"/>
    </source>
</evidence>
<dbReference type="InterPro" id="IPR036890">
    <property type="entry name" value="HATPase_C_sf"/>
</dbReference>
<dbReference type="SMART" id="SM00911">
    <property type="entry name" value="HWE_HK"/>
    <property type="match status" value="1"/>
</dbReference>
<dbReference type="InterPro" id="IPR035965">
    <property type="entry name" value="PAS-like_dom_sf"/>
</dbReference>
<dbReference type="Proteomes" id="UP000535415">
    <property type="component" value="Unassembled WGS sequence"/>
</dbReference>
<feature type="domain" description="PAC" evidence="13">
    <location>
        <begin position="143"/>
        <end position="195"/>
    </location>
</feature>
<dbReference type="InterPro" id="IPR011102">
    <property type="entry name" value="Sig_transdc_His_kinase_HWE"/>
</dbReference>
<dbReference type="SUPFAM" id="SSF55785">
    <property type="entry name" value="PYP-like sensor domain (PAS domain)"/>
    <property type="match status" value="1"/>
</dbReference>
<dbReference type="InterPro" id="IPR000014">
    <property type="entry name" value="PAS"/>
</dbReference>
<keyword evidence="10" id="KW-0067">ATP-binding</keyword>